<organism evidence="7 8">
    <name type="scientific">Paenibacillus woosongensis</name>
    <dbReference type="NCBI Taxonomy" id="307580"/>
    <lineage>
        <taxon>Bacteria</taxon>
        <taxon>Bacillati</taxon>
        <taxon>Bacillota</taxon>
        <taxon>Bacilli</taxon>
        <taxon>Bacillales</taxon>
        <taxon>Paenibacillaceae</taxon>
        <taxon>Paenibacillus</taxon>
    </lineage>
</organism>
<feature type="transmembrane region" description="Helical" evidence="6">
    <location>
        <begin position="40"/>
        <end position="62"/>
    </location>
</feature>
<keyword evidence="2" id="KW-1003">Cell membrane</keyword>
<evidence type="ECO:0000256" key="1">
    <source>
        <dbReference type="ARBA" id="ARBA00004651"/>
    </source>
</evidence>
<accession>A0A7X3CPM4</accession>
<dbReference type="Pfam" id="PF01810">
    <property type="entry name" value="LysE"/>
    <property type="match status" value="1"/>
</dbReference>
<comment type="subcellular location">
    <subcellularLocation>
        <location evidence="1">Cell membrane</location>
        <topology evidence="1">Multi-pass membrane protein</topology>
    </subcellularLocation>
</comment>
<keyword evidence="3 6" id="KW-0812">Transmembrane</keyword>
<evidence type="ECO:0000313" key="8">
    <source>
        <dbReference type="Proteomes" id="UP000447876"/>
    </source>
</evidence>
<dbReference type="PANTHER" id="PTHR30086:SF20">
    <property type="entry name" value="ARGININE EXPORTER PROTEIN ARGO-RELATED"/>
    <property type="match status" value="1"/>
</dbReference>
<dbReference type="Proteomes" id="UP000447876">
    <property type="component" value="Unassembled WGS sequence"/>
</dbReference>
<evidence type="ECO:0000256" key="3">
    <source>
        <dbReference type="ARBA" id="ARBA00022692"/>
    </source>
</evidence>
<dbReference type="GO" id="GO:0015171">
    <property type="term" value="F:amino acid transmembrane transporter activity"/>
    <property type="evidence" value="ECO:0007669"/>
    <property type="project" value="TreeGrafter"/>
</dbReference>
<evidence type="ECO:0000256" key="5">
    <source>
        <dbReference type="ARBA" id="ARBA00023136"/>
    </source>
</evidence>
<sequence length="198" mass="21751">MNMTSFLIYCVIVTFTPGPTNILILAAVNHYGTRKTIKYIAGASLAFFLLVAASVILNHVLAASLPPFLSVVRVVGSIFMLYLAYQIYRMDVSKESAGQAITFASGFAMQFANPKVVLFTLTVIPAYVMPYYTSRLMLSIFVVIVSLIGLAAYVTWAVFGTLFRKFMQKYQKAANIITALFLVYSAFLVSGIAEFAKG</sequence>
<dbReference type="GO" id="GO:0005886">
    <property type="term" value="C:plasma membrane"/>
    <property type="evidence" value="ECO:0007669"/>
    <property type="project" value="UniProtKB-SubCell"/>
</dbReference>
<dbReference type="InterPro" id="IPR001123">
    <property type="entry name" value="LeuE-type"/>
</dbReference>
<proteinExistence type="predicted"/>
<evidence type="ECO:0000256" key="2">
    <source>
        <dbReference type="ARBA" id="ARBA00022475"/>
    </source>
</evidence>
<feature type="transmembrane region" description="Helical" evidence="6">
    <location>
        <begin position="6"/>
        <end position="28"/>
    </location>
</feature>
<protein>
    <submittedName>
        <fullName evidence="7">LysE family translocator</fullName>
    </submittedName>
</protein>
<gene>
    <name evidence="7" type="ORF">GNP95_14425</name>
</gene>
<dbReference type="GO" id="GO:0033228">
    <property type="term" value="P:cysteine export across plasma membrane"/>
    <property type="evidence" value="ECO:0007669"/>
    <property type="project" value="TreeGrafter"/>
</dbReference>
<keyword evidence="4 6" id="KW-1133">Transmembrane helix</keyword>
<dbReference type="OrthoDB" id="198428at2"/>
<name>A0A7X3CPM4_9BACL</name>
<evidence type="ECO:0000256" key="4">
    <source>
        <dbReference type="ARBA" id="ARBA00022989"/>
    </source>
</evidence>
<dbReference type="EMBL" id="WNZW01000005">
    <property type="protein sequence ID" value="MUG46185.1"/>
    <property type="molecule type" value="Genomic_DNA"/>
</dbReference>
<evidence type="ECO:0000313" key="7">
    <source>
        <dbReference type="EMBL" id="MUG46185.1"/>
    </source>
</evidence>
<comment type="caution">
    <text evidence="7">The sequence shown here is derived from an EMBL/GenBank/DDBJ whole genome shotgun (WGS) entry which is preliminary data.</text>
</comment>
<keyword evidence="5 6" id="KW-0472">Membrane</keyword>
<evidence type="ECO:0000256" key="6">
    <source>
        <dbReference type="SAM" id="Phobius"/>
    </source>
</evidence>
<feature type="transmembrane region" description="Helical" evidence="6">
    <location>
        <begin position="136"/>
        <end position="162"/>
    </location>
</feature>
<dbReference type="AlphaFoldDB" id="A0A7X3CPM4"/>
<feature type="transmembrane region" description="Helical" evidence="6">
    <location>
        <begin position="68"/>
        <end position="88"/>
    </location>
</feature>
<dbReference type="RefSeq" id="WP_155611587.1">
    <property type="nucleotide sequence ID" value="NZ_WNZW01000005.1"/>
</dbReference>
<reference evidence="7 8" key="1">
    <citation type="submission" date="2019-11" db="EMBL/GenBank/DDBJ databases">
        <title>Draft genome sequences of five Paenibacillus species of dairy origin.</title>
        <authorList>
            <person name="Olajide A.M."/>
            <person name="Chen S."/>
            <person name="Lapointe G."/>
        </authorList>
    </citation>
    <scope>NUCLEOTIDE SEQUENCE [LARGE SCALE GENOMIC DNA]</scope>
    <source>
        <strain evidence="7 8">12CR55</strain>
    </source>
</reference>
<dbReference type="PANTHER" id="PTHR30086">
    <property type="entry name" value="ARGININE EXPORTER PROTEIN ARGO"/>
    <property type="match status" value="1"/>
</dbReference>
<feature type="transmembrane region" description="Helical" evidence="6">
    <location>
        <begin position="174"/>
        <end position="193"/>
    </location>
</feature>
<feature type="transmembrane region" description="Helical" evidence="6">
    <location>
        <begin position="100"/>
        <end position="124"/>
    </location>
</feature>